<evidence type="ECO:0000256" key="5">
    <source>
        <dbReference type="RuleBase" id="RU003476"/>
    </source>
</evidence>
<organism evidence="7 8">
    <name type="scientific">Pilimelia columellifera subsp. columellifera</name>
    <dbReference type="NCBI Taxonomy" id="706583"/>
    <lineage>
        <taxon>Bacteria</taxon>
        <taxon>Bacillati</taxon>
        <taxon>Actinomycetota</taxon>
        <taxon>Actinomycetes</taxon>
        <taxon>Micromonosporales</taxon>
        <taxon>Micromonosporaceae</taxon>
        <taxon>Pilimelia</taxon>
    </lineage>
</organism>
<keyword evidence="3 5" id="KW-0378">Hydrolase</keyword>
<proteinExistence type="inferred from homology"/>
<evidence type="ECO:0000256" key="2">
    <source>
        <dbReference type="ARBA" id="ARBA00005582"/>
    </source>
</evidence>
<keyword evidence="8" id="KW-1185">Reference proteome</keyword>
<dbReference type="InterPro" id="IPR015797">
    <property type="entry name" value="NUDIX_hydrolase-like_dom_sf"/>
</dbReference>
<evidence type="ECO:0000313" key="8">
    <source>
        <dbReference type="Proteomes" id="UP001499978"/>
    </source>
</evidence>
<gene>
    <name evidence="7" type="ORF">GCM10010201_22890</name>
</gene>
<dbReference type="PROSITE" id="PS00893">
    <property type="entry name" value="NUDIX_BOX"/>
    <property type="match status" value="1"/>
</dbReference>
<comment type="cofactor">
    <cofactor evidence="1">
        <name>Mg(2+)</name>
        <dbReference type="ChEBI" id="CHEBI:18420"/>
    </cofactor>
</comment>
<evidence type="ECO:0000256" key="4">
    <source>
        <dbReference type="ARBA" id="ARBA00022842"/>
    </source>
</evidence>
<reference evidence="7 8" key="1">
    <citation type="journal article" date="2019" name="Int. J. Syst. Evol. Microbiol.">
        <title>The Global Catalogue of Microorganisms (GCM) 10K type strain sequencing project: providing services to taxonomists for standard genome sequencing and annotation.</title>
        <authorList>
            <consortium name="The Broad Institute Genomics Platform"/>
            <consortium name="The Broad Institute Genome Sequencing Center for Infectious Disease"/>
            <person name="Wu L."/>
            <person name="Ma J."/>
        </authorList>
    </citation>
    <scope>NUCLEOTIDE SEQUENCE [LARGE SCALE GENOMIC DNA]</scope>
    <source>
        <strain evidence="7 8">JCM 3367</strain>
    </source>
</reference>
<evidence type="ECO:0000256" key="1">
    <source>
        <dbReference type="ARBA" id="ARBA00001946"/>
    </source>
</evidence>
<dbReference type="Pfam" id="PF00293">
    <property type="entry name" value="NUDIX"/>
    <property type="match status" value="1"/>
</dbReference>
<dbReference type="CDD" id="cd18876">
    <property type="entry name" value="NUDIX_Hydrolase"/>
    <property type="match status" value="1"/>
</dbReference>
<evidence type="ECO:0000256" key="3">
    <source>
        <dbReference type="ARBA" id="ARBA00022801"/>
    </source>
</evidence>
<dbReference type="PROSITE" id="PS51462">
    <property type="entry name" value="NUDIX"/>
    <property type="match status" value="1"/>
</dbReference>
<accession>A0ABN3NK30</accession>
<dbReference type="InterPro" id="IPR020084">
    <property type="entry name" value="NUDIX_hydrolase_CS"/>
</dbReference>
<protein>
    <recommendedName>
        <fullName evidence="6">Nudix hydrolase domain-containing protein</fullName>
    </recommendedName>
</protein>
<dbReference type="Gene3D" id="3.90.79.10">
    <property type="entry name" value="Nucleoside Triphosphate Pyrophosphohydrolase"/>
    <property type="match status" value="1"/>
</dbReference>
<dbReference type="SUPFAM" id="SSF55811">
    <property type="entry name" value="Nudix"/>
    <property type="match status" value="1"/>
</dbReference>
<dbReference type="PANTHER" id="PTHR43046:SF12">
    <property type="entry name" value="GDP-MANNOSE MANNOSYL HYDROLASE"/>
    <property type="match status" value="1"/>
</dbReference>
<dbReference type="PRINTS" id="PR00502">
    <property type="entry name" value="NUDIXFAMILY"/>
</dbReference>
<dbReference type="InterPro" id="IPR020476">
    <property type="entry name" value="Nudix_hydrolase"/>
</dbReference>
<evidence type="ECO:0000313" key="7">
    <source>
        <dbReference type="EMBL" id="GAA2523887.1"/>
    </source>
</evidence>
<sequence length="191" mass="20738">MSARFVRSAYAGLVTETPVDYTATLARKRMGAGVLFHDAGGRVLIVEPTYKDYWEIPGGAVDADEAPLDTAAREIKEELGLLVQPGRLLAVDWVPPRGGRTEGMMFVFDGGQLTTEQLSGIELAVDELRSWAWCYPVQAAQRLSPLLARRAAAALQASASSSTVYLENGYLRVCWTRPPPLTTAPPPKSMS</sequence>
<comment type="similarity">
    <text evidence="2 5">Belongs to the Nudix hydrolase family.</text>
</comment>
<dbReference type="InterPro" id="IPR000086">
    <property type="entry name" value="NUDIX_hydrolase_dom"/>
</dbReference>
<dbReference type="Proteomes" id="UP001499978">
    <property type="component" value="Unassembled WGS sequence"/>
</dbReference>
<keyword evidence="4" id="KW-0460">Magnesium</keyword>
<dbReference type="PANTHER" id="PTHR43046">
    <property type="entry name" value="GDP-MANNOSE MANNOSYL HYDROLASE"/>
    <property type="match status" value="1"/>
</dbReference>
<comment type="caution">
    <text evidence="7">The sequence shown here is derived from an EMBL/GenBank/DDBJ whole genome shotgun (WGS) entry which is preliminary data.</text>
</comment>
<dbReference type="EMBL" id="BAAARY010000009">
    <property type="protein sequence ID" value="GAA2523887.1"/>
    <property type="molecule type" value="Genomic_DNA"/>
</dbReference>
<evidence type="ECO:0000259" key="6">
    <source>
        <dbReference type="PROSITE" id="PS51462"/>
    </source>
</evidence>
<name>A0ABN3NK30_9ACTN</name>
<feature type="domain" description="Nudix hydrolase" evidence="6">
    <location>
        <begin position="26"/>
        <end position="156"/>
    </location>
</feature>